<organism evidence="8 9">
    <name type="scientific">Macrostomum lignano</name>
    <dbReference type="NCBI Taxonomy" id="282301"/>
    <lineage>
        <taxon>Eukaryota</taxon>
        <taxon>Metazoa</taxon>
        <taxon>Spiralia</taxon>
        <taxon>Lophotrochozoa</taxon>
        <taxon>Platyhelminthes</taxon>
        <taxon>Rhabditophora</taxon>
        <taxon>Macrostomorpha</taxon>
        <taxon>Macrostomida</taxon>
        <taxon>Macrostomidae</taxon>
        <taxon>Macrostomum</taxon>
    </lineage>
</organism>
<dbReference type="GO" id="GO:0005886">
    <property type="term" value="C:plasma membrane"/>
    <property type="evidence" value="ECO:0007669"/>
    <property type="project" value="TreeGrafter"/>
</dbReference>
<dbReference type="WBParaSite" id="maker-unitig_38900-snap-gene-0.2-mRNA-1">
    <property type="protein sequence ID" value="maker-unitig_38900-snap-gene-0.2-mRNA-1"/>
    <property type="gene ID" value="maker-unitig_38900-snap-gene-0.2"/>
</dbReference>
<feature type="compositionally biased region" description="Basic and acidic residues" evidence="5">
    <location>
        <begin position="742"/>
        <end position="773"/>
    </location>
</feature>
<dbReference type="GO" id="GO:0099604">
    <property type="term" value="F:ligand-gated calcium channel activity"/>
    <property type="evidence" value="ECO:0007669"/>
    <property type="project" value="TreeGrafter"/>
</dbReference>
<evidence type="ECO:0000256" key="6">
    <source>
        <dbReference type="SAM" id="Phobius"/>
    </source>
</evidence>
<sequence>PPVQLADCRVQDSRLRPRPQREPDGTLTRNASCAPRRDVYVSAKSGGSKWCCAVRYPRRTGAPTKLRDLLIWSIVVQRTDMARISWRQTSDTIASALWCPPMMLRNMKSLAESEGFPRGPGGECMEFMSSRLCRPISDIRLLASKSHLPLWRHPDLHLTTHAHTCASFEQWLLTHRLPGESPVPESDRLRVSEFSTAMLKDLVQRGRGLEDGSAYIGASRRLLSYSGSHLIDHRAAASSSSQIAARRPLVRRKSQQRSQQCQWRDIQNPSFLHVRFMSTRHEVKFISTWPSLVFLLLFSFATLVTLKAPRRGHGGEPTPKSTTPCFSSPSLVVSFLLAYGVAAQALLYPNSPLSWKLIKDVVYLPYWQMYGELQLGDILADDDKVSPDSPPIMPSNVTGRGFEGGGEGEESEAVHSPLHTFDLRAGKLAQAVGLLPLPADFEFHHRPFLCHPLTVLCHIANVLERFGEPPAAGRHRQGTPSWWHYDSQVSWRQAMPLGAASCAAKAEANTRLQLQKRQPDGPEKRLRRIAERPGEHRRPELPAARRRAKLADIMQAVEVAQQFDCRVAAGAAGSGSRTEVAVEVGQTKREEGEEARKLRESRLPRPSLRAVPFADNYSSRQTRVSMIWPGGAPAHAVLLCRRRALAASAGEAAGGLLSSQGLHILPLCRRFHGNVAVGAGLAQQEDCKDRTGSHRIATGSHWIAQDATRSHRIALDRTRSQQDRTGSHRIGSPQDRTGSHRIALDRTDRTGSHKIAQDRTGSHRIAQDRTGSH</sequence>
<evidence type="ECO:0000256" key="5">
    <source>
        <dbReference type="SAM" id="MobiDB-lite"/>
    </source>
</evidence>
<dbReference type="Proteomes" id="UP000095280">
    <property type="component" value="Unplaced"/>
</dbReference>
<evidence type="ECO:0000256" key="3">
    <source>
        <dbReference type="ARBA" id="ARBA00022989"/>
    </source>
</evidence>
<keyword evidence="2 6" id="KW-0812">Transmembrane</keyword>
<reference evidence="9" key="1">
    <citation type="submission" date="2016-11" db="UniProtKB">
        <authorList>
            <consortium name="WormBaseParasite"/>
        </authorList>
    </citation>
    <scope>IDENTIFICATION</scope>
</reference>
<evidence type="ECO:0000256" key="1">
    <source>
        <dbReference type="ARBA" id="ARBA00004141"/>
    </source>
</evidence>
<feature type="transmembrane region" description="Helical" evidence="6">
    <location>
        <begin position="285"/>
        <end position="306"/>
    </location>
</feature>
<protein>
    <submittedName>
        <fullName evidence="9">Exostosin domain-containing protein</fullName>
    </submittedName>
</protein>
<evidence type="ECO:0000313" key="9">
    <source>
        <dbReference type="WBParaSite" id="maker-unitig_38900-snap-gene-0.2-mRNA-1"/>
    </source>
</evidence>
<feature type="domain" description="TRPM-like" evidence="7">
    <location>
        <begin position="63"/>
        <end position="111"/>
    </location>
</feature>
<dbReference type="PANTHER" id="PTHR13800">
    <property type="entry name" value="TRANSIENT RECEPTOR POTENTIAL CATION CHANNEL, SUBFAMILY M, MEMBER 6"/>
    <property type="match status" value="1"/>
</dbReference>
<evidence type="ECO:0000313" key="8">
    <source>
        <dbReference type="Proteomes" id="UP000095280"/>
    </source>
</evidence>
<feature type="transmembrane region" description="Helical" evidence="6">
    <location>
        <begin position="326"/>
        <end position="348"/>
    </location>
</feature>
<dbReference type="InterPro" id="IPR050927">
    <property type="entry name" value="TRPM"/>
</dbReference>
<feature type="compositionally biased region" description="Basic and acidic residues" evidence="5">
    <location>
        <begin position="717"/>
        <end position="726"/>
    </location>
</feature>
<evidence type="ECO:0000256" key="4">
    <source>
        <dbReference type="ARBA" id="ARBA00023136"/>
    </source>
</evidence>
<keyword evidence="4 6" id="KW-0472">Membrane</keyword>
<evidence type="ECO:0000259" key="7">
    <source>
        <dbReference type="Pfam" id="PF25508"/>
    </source>
</evidence>
<feature type="region of interest" description="Disordered" evidence="5">
    <location>
        <begin position="513"/>
        <end position="544"/>
    </location>
</feature>
<feature type="compositionally biased region" description="Basic and acidic residues" evidence="5">
    <location>
        <begin position="517"/>
        <end position="540"/>
    </location>
</feature>
<name>A0A1I8FLK3_9PLAT</name>
<dbReference type="PANTHER" id="PTHR13800:SF12">
    <property type="entry name" value="TRANSIENT RECEPTOR POTENTIAL CATION CHANNEL SUBFAMILY M MEMBER-LIKE 2"/>
    <property type="match status" value="1"/>
</dbReference>
<dbReference type="AlphaFoldDB" id="A0A1I8FLK3"/>
<accession>A0A1I8FLK3</accession>
<evidence type="ECO:0000256" key="2">
    <source>
        <dbReference type="ARBA" id="ARBA00022692"/>
    </source>
</evidence>
<keyword evidence="3 6" id="KW-1133">Transmembrane helix</keyword>
<feature type="region of interest" description="Disordered" evidence="5">
    <location>
        <begin position="717"/>
        <end position="773"/>
    </location>
</feature>
<feature type="compositionally biased region" description="Basic and acidic residues" evidence="5">
    <location>
        <begin position="586"/>
        <end position="602"/>
    </location>
</feature>
<dbReference type="Pfam" id="PF25508">
    <property type="entry name" value="TRPM2"/>
    <property type="match status" value="1"/>
</dbReference>
<dbReference type="InterPro" id="IPR057366">
    <property type="entry name" value="TRPM-like"/>
</dbReference>
<keyword evidence="8" id="KW-1185">Reference proteome</keyword>
<feature type="region of interest" description="Disordered" evidence="5">
    <location>
        <begin position="580"/>
        <end position="602"/>
    </location>
</feature>
<comment type="subcellular location">
    <subcellularLocation>
        <location evidence="1">Membrane</location>
        <topology evidence="1">Multi-pass membrane protein</topology>
    </subcellularLocation>
</comment>
<proteinExistence type="predicted"/>